<comment type="caution">
    <text evidence="2">The sequence shown here is derived from an EMBL/GenBank/DDBJ whole genome shotgun (WGS) entry which is preliminary data.</text>
</comment>
<dbReference type="EMBL" id="JBBLXS010000074">
    <property type="protein sequence ID" value="MEK0184801.1"/>
    <property type="molecule type" value="Genomic_DNA"/>
</dbReference>
<feature type="domain" description="Nudix hydrolase" evidence="1">
    <location>
        <begin position="9"/>
        <end position="136"/>
    </location>
</feature>
<accession>A0ABU8YKK5</accession>
<evidence type="ECO:0000259" key="1">
    <source>
        <dbReference type="PROSITE" id="PS51462"/>
    </source>
</evidence>
<dbReference type="SUPFAM" id="SSF55811">
    <property type="entry name" value="Nudix"/>
    <property type="match status" value="1"/>
</dbReference>
<sequence>MVQNTAAQVNLQVAKAFIYQGDRLLLQLRDNIPEIIAPNHWGLFGGTVDEGETPAQAMKREIEEELCWIPPEPKYLLTWEAPDRPCTTYIFGIPLTVPTSQLTLTEGQAFQLFTFEELTQVLLVPKIPLMLPQVVEAIASDELTAAWQEFSTKNLTWA</sequence>
<dbReference type="Proteomes" id="UP001384579">
    <property type="component" value="Unassembled WGS sequence"/>
</dbReference>
<proteinExistence type="predicted"/>
<name>A0ABU8YKK5_9CYAN</name>
<reference evidence="2 3" key="1">
    <citation type="journal article" date="2020" name="Harmful Algae">
        <title>Molecular and morphological characterization of a novel dihydroanatoxin-a producing Microcoleus species (cyanobacteria) from the Russian River, California, USA.</title>
        <authorList>
            <person name="Conklin K.Y."/>
            <person name="Stancheva R."/>
            <person name="Otten T.G."/>
            <person name="Fadness R."/>
            <person name="Boyer G.L."/>
            <person name="Read B."/>
            <person name="Zhang X."/>
            <person name="Sheath R.G."/>
        </authorList>
    </citation>
    <scope>NUCLEOTIDE SEQUENCE [LARGE SCALE GENOMIC DNA]</scope>
    <source>
        <strain evidence="2 3">PTRS2</strain>
    </source>
</reference>
<dbReference type="PROSITE" id="PS51462">
    <property type="entry name" value="NUDIX"/>
    <property type="match status" value="1"/>
</dbReference>
<gene>
    <name evidence="2" type="ORF">WMG39_08010</name>
</gene>
<dbReference type="CDD" id="cd18882">
    <property type="entry name" value="NUDIX_Hydrolase"/>
    <property type="match status" value="1"/>
</dbReference>
<dbReference type="InterPro" id="IPR015797">
    <property type="entry name" value="NUDIX_hydrolase-like_dom_sf"/>
</dbReference>
<evidence type="ECO:0000313" key="3">
    <source>
        <dbReference type="Proteomes" id="UP001384579"/>
    </source>
</evidence>
<protein>
    <submittedName>
        <fullName evidence="2">NUDIX domain-containing protein</fullName>
    </submittedName>
</protein>
<organism evidence="2 3">
    <name type="scientific">Microcoleus anatoxicus PTRS2</name>
    <dbReference type="NCBI Taxonomy" id="2705321"/>
    <lineage>
        <taxon>Bacteria</taxon>
        <taxon>Bacillati</taxon>
        <taxon>Cyanobacteriota</taxon>
        <taxon>Cyanophyceae</taxon>
        <taxon>Oscillatoriophycideae</taxon>
        <taxon>Oscillatoriales</taxon>
        <taxon>Microcoleaceae</taxon>
        <taxon>Microcoleus</taxon>
        <taxon>Microcoleus anatoxicus</taxon>
    </lineage>
</organism>
<dbReference type="Pfam" id="PF00293">
    <property type="entry name" value="NUDIX"/>
    <property type="match status" value="1"/>
</dbReference>
<evidence type="ECO:0000313" key="2">
    <source>
        <dbReference type="EMBL" id="MEK0184801.1"/>
    </source>
</evidence>
<dbReference type="RefSeq" id="WP_340541351.1">
    <property type="nucleotide sequence ID" value="NZ_JBBLXS010000074.1"/>
</dbReference>
<dbReference type="Gene3D" id="3.90.79.10">
    <property type="entry name" value="Nucleoside Triphosphate Pyrophosphohydrolase"/>
    <property type="match status" value="1"/>
</dbReference>
<dbReference type="InterPro" id="IPR000086">
    <property type="entry name" value="NUDIX_hydrolase_dom"/>
</dbReference>
<keyword evidence="3" id="KW-1185">Reference proteome</keyword>